<evidence type="ECO:0000259" key="2">
    <source>
        <dbReference type="PROSITE" id="PS50405"/>
    </source>
</evidence>
<dbReference type="SUPFAM" id="SSF47616">
    <property type="entry name" value="GST C-terminal domain-like"/>
    <property type="match status" value="1"/>
</dbReference>
<dbReference type="Proteomes" id="UP000582659">
    <property type="component" value="Unassembled WGS sequence"/>
</dbReference>
<dbReference type="CDD" id="cd03192">
    <property type="entry name" value="GST_C_Sigma_like"/>
    <property type="match status" value="1"/>
</dbReference>
<gene>
    <name evidence="3" type="ORF">BXYJ_LOCUS7088</name>
</gene>
<dbReference type="PANTHER" id="PTHR11571:SF260">
    <property type="entry name" value="GLUTATHIONE S-TRANSFERASE"/>
    <property type="match status" value="1"/>
</dbReference>
<dbReference type="Gene3D" id="1.20.1050.10">
    <property type="match status" value="1"/>
</dbReference>
<accession>A0A1I7RZW9</accession>
<reference evidence="3" key="2">
    <citation type="submission" date="2020-09" db="EMBL/GenBank/DDBJ databases">
        <authorList>
            <person name="Kikuchi T."/>
        </authorList>
    </citation>
    <scope>NUCLEOTIDE SEQUENCE</scope>
    <source>
        <strain evidence="3">Ka4C1</strain>
    </source>
</reference>
<dbReference type="SMR" id="A0A1I7RZW9"/>
<dbReference type="InterPro" id="IPR036282">
    <property type="entry name" value="Glutathione-S-Trfase_C_sf"/>
</dbReference>
<dbReference type="InterPro" id="IPR004045">
    <property type="entry name" value="Glutathione_S-Trfase_N"/>
</dbReference>
<name>A0A1I7RZW9_BURXY</name>
<dbReference type="InterPro" id="IPR050213">
    <property type="entry name" value="GST_superfamily"/>
</dbReference>
<dbReference type="EMBL" id="CAJFDI010000003">
    <property type="protein sequence ID" value="CAD5222120.1"/>
    <property type="molecule type" value="Genomic_DNA"/>
</dbReference>
<dbReference type="Proteomes" id="UP000095284">
    <property type="component" value="Unplaced"/>
</dbReference>
<dbReference type="PROSITE" id="PS50405">
    <property type="entry name" value="GST_CTER"/>
    <property type="match status" value="1"/>
</dbReference>
<evidence type="ECO:0000313" key="5">
    <source>
        <dbReference type="Proteomes" id="UP000659654"/>
    </source>
</evidence>
<dbReference type="InterPro" id="IPR010987">
    <property type="entry name" value="Glutathione-S-Trfase_C-like"/>
</dbReference>
<reference evidence="6" key="1">
    <citation type="submission" date="2016-11" db="UniProtKB">
        <authorList>
            <consortium name="WormBaseParasite"/>
        </authorList>
    </citation>
    <scope>IDENTIFICATION</scope>
</reference>
<dbReference type="PANTHER" id="PTHR11571">
    <property type="entry name" value="GLUTATHIONE S-TRANSFERASE"/>
    <property type="match status" value="1"/>
</dbReference>
<dbReference type="Proteomes" id="UP000659654">
    <property type="component" value="Unassembled WGS sequence"/>
</dbReference>
<dbReference type="SUPFAM" id="SSF52833">
    <property type="entry name" value="Thioredoxin-like"/>
    <property type="match status" value="1"/>
</dbReference>
<dbReference type="SFLD" id="SFLDG00363">
    <property type="entry name" value="AMPS_(cytGST):_Alpha-__Mu-__Pi"/>
    <property type="match status" value="1"/>
</dbReference>
<dbReference type="SFLD" id="SFLDG01205">
    <property type="entry name" value="AMPS.1"/>
    <property type="match status" value="1"/>
</dbReference>
<dbReference type="eggNOG" id="KOG1695">
    <property type="taxonomic scope" value="Eukaryota"/>
</dbReference>
<evidence type="ECO:0000259" key="1">
    <source>
        <dbReference type="PROSITE" id="PS50404"/>
    </source>
</evidence>
<dbReference type="CDD" id="cd03039">
    <property type="entry name" value="GST_N_Sigma_like"/>
    <property type="match status" value="1"/>
</dbReference>
<proteinExistence type="predicted"/>
<evidence type="ECO:0000313" key="4">
    <source>
        <dbReference type="Proteomes" id="UP000095284"/>
    </source>
</evidence>
<dbReference type="AlphaFoldDB" id="A0A1I7RZW9"/>
<dbReference type="Pfam" id="PF02798">
    <property type="entry name" value="GST_N"/>
    <property type="match status" value="1"/>
</dbReference>
<dbReference type="GO" id="GO:0006749">
    <property type="term" value="P:glutathione metabolic process"/>
    <property type="evidence" value="ECO:0007669"/>
    <property type="project" value="TreeGrafter"/>
</dbReference>
<sequence length="223" mass="25832">MVFHFCGTSQAHSEMKEHTYKLTYLDRRGLAEPVRLMFHYLGIPFEDERIDPTELTARYDSLPFGQVPVLLIDDKTKLCQSHAIYRFVARRYHLAGKSEMEQALVDSYAELLHDFGYAVQPYFAVVSGRIDGDKYQIYDEIIVPTAKKFGSYFDRIYREANSGFFAPSGLTFVDFIATNIYDTALRTGMDAVCKIQSLKEVHDRIHALPKLQRYLSTRRRSDF</sequence>
<dbReference type="InterPro" id="IPR040079">
    <property type="entry name" value="Glutathione_S-Trfase"/>
</dbReference>
<dbReference type="GO" id="GO:0004364">
    <property type="term" value="F:glutathione transferase activity"/>
    <property type="evidence" value="ECO:0007669"/>
    <property type="project" value="TreeGrafter"/>
</dbReference>
<organism evidence="4 6">
    <name type="scientific">Bursaphelenchus xylophilus</name>
    <name type="common">Pinewood nematode worm</name>
    <name type="synonym">Aphelenchoides xylophilus</name>
    <dbReference type="NCBI Taxonomy" id="6326"/>
    <lineage>
        <taxon>Eukaryota</taxon>
        <taxon>Metazoa</taxon>
        <taxon>Ecdysozoa</taxon>
        <taxon>Nematoda</taxon>
        <taxon>Chromadorea</taxon>
        <taxon>Rhabditida</taxon>
        <taxon>Tylenchina</taxon>
        <taxon>Tylenchomorpha</taxon>
        <taxon>Aphelenchoidea</taxon>
        <taxon>Aphelenchoididae</taxon>
        <taxon>Bursaphelenchus</taxon>
    </lineage>
</organism>
<dbReference type="OrthoDB" id="414243at2759"/>
<dbReference type="Pfam" id="PF14497">
    <property type="entry name" value="GST_C_3"/>
    <property type="match status" value="1"/>
</dbReference>
<dbReference type="InterPro" id="IPR004046">
    <property type="entry name" value="GST_C"/>
</dbReference>
<dbReference type="EMBL" id="CAJFCV020000003">
    <property type="protein sequence ID" value="CAG9109173.1"/>
    <property type="molecule type" value="Genomic_DNA"/>
</dbReference>
<feature type="domain" description="GST N-terminal" evidence="1">
    <location>
        <begin position="18"/>
        <end position="96"/>
    </location>
</feature>
<feature type="domain" description="GST C-terminal" evidence="2">
    <location>
        <begin position="98"/>
        <end position="223"/>
    </location>
</feature>
<evidence type="ECO:0000313" key="3">
    <source>
        <dbReference type="EMBL" id="CAD5222120.1"/>
    </source>
</evidence>
<dbReference type="SFLD" id="SFLDS00019">
    <property type="entry name" value="Glutathione_Transferase_(cytos"/>
    <property type="match status" value="1"/>
</dbReference>
<dbReference type="WBParaSite" id="BXY_0629200.1">
    <property type="protein sequence ID" value="BXY_0629200.1"/>
    <property type="gene ID" value="BXY_0629200"/>
</dbReference>
<dbReference type="Gene3D" id="3.40.30.10">
    <property type="entry name" value="Glutaredoxin"/>
    <property type="match status" value="1"/>
</dbReference>
<protein>
    <submittedName>
        <fullName evidence="3">(pine wood nematode) hypothetical protein</fullName>
    </submittedName>
</protein>
<evidence type="ECO:0000313" key="6">
    <source>
        <dbReference type="WBParaSite" id="BXY_0629200.1"/>
    </source>
</evidence>
<dbReference type="PROSITE" id="PS50404">
    <property type="entry name" value="GST_NTER"/>
    <property type="match status" value="1"/>
</dbReference>
<dbReference type="InterPro" id="IPR036249">
    <property type="entry name" value="Thioredoxin-like_sf"/>
</dbReference>
<keyword evidence="5" id="KW-1185">Reference proteome</keyword>